<dbReference type="SUPFAM" id="SSF53474">
    <property type="entry name" value="alpha/beta-Hydrolases"/>
    <property type="match status" value="1"/>
</dbReference>
<proteinExistence type="predicted"/>
<dbReference type="GO" id="GO:0003824">
    <property type="term" value="F:catalytic activity"/>
    <property type="evidence" value="ECO:0007669"/>
    <property type="project" value="UniProtKB-ARBA"/>
</dbReference>
<evidence type="ECO:0000313" key="4">
    <source>
        <dbReference type="EMBL" id="GIH81553.1"/>
    </source>
</evidence>
<protein>
    <recommendedName>
        <fullName evidence="3">AB hydrolase-1 domain-containing protein</fullName>
    </recommendedName>
</protein>
<evidence type="ECO:0000313" key="5">
    <source>
        <dbReference type="Proteomes" id="UP000616724"/>
    </source>
</evidence>
<feature type="chain" id="PRO_5035208823" description="AB hydrolase-1 domain-containing protein" evidence="2">
    <location>
        <begin position="32"/>
        <end position="269"/>
    </location>
</feature>
<dbReference type="PANTHER" id="PTHR42886:SF29">
    <property type="entry name" value="PUMMELIG, ISOFORM A"/>
    <property type="match status" value="1"/>
</dbReference>
<dbReference type="PANTHER" id="PTHR42886">
    <property type="entry name" value="RE40534P-RELATED"/>
    <property type="match status" value="1"/>
</dbReference>
<sequence length="269" mass="27280">MIVMRPGPPRNGRRNAAVLAVLAAVASLAAAGGCARQPEWGSVAEAAGQRQRVECTGGTGPAVVLVHGIGDEAGSASFDAVRAELPEGRRSCRYDRPGAGDSPAPTRPGRDADALDRELDAVVRRAGGPVVLVGHSFGSYPVLYYALRHRDLVAGVVLLDGVDPQLGLRAALGVTSLADAGTGEEALDLAAVEQQVRAAVAGAGPAPLADTPLVVVRRDRSLTPQWTAAQERLAALSTGGSLVPASGSGHEVPHDAPAAVVDAIARVSG</sequence>
<dbReference type="Gene3D" id="3.40.50.1820">
    <property type="entry name" value="alpha/beta hydrolase"/>
    <property type="match status" value="1"/>
</dbReference>
<feature type="compositionally biased region" description="Basic and acidic residues" evidence="1">
    <location>
        <begin position="89"/>
        <end position="98"/>
    </location>
</feature>
<dbReference type="PROSITE" id="PS51257">
    <property type="entry name" value="PROKAR_LIPOPROTEIN"/>
    <property type="match status" value="1"/>
</dbReference>
<accession>A0A8J3S0R8</accession>
<name>A0A8J3S0R8_9ACTN</name>
<gene>
    <name evidence="4" type="ORF">Plo01_79820</name>
</gene>
<feature type="signal peptide" evidence="2">
    <location>
        <begin position="1"/>
        <end position="31"/>
    </location>
</feature>
<dbReference type="AlphaFoldDB" id="A0A8J3S0R8"/>
<feature type="domain" description="AB hydrolase-1" evidence="3">
    <location>
        <begin position="61"/>
        <end position="181"/>
    </location>
</feature>
<dbReference type="RefSeq" id="WP_203895941.1">
    <property type="nucleotide sequence ID" value="NZ_BOOH01000082.1"/>
</dbReference>
<keyword evidence="5" id="KW-1185">Reference proteome</keyword>
<evidence type="ECO:0000256" key="1">
    <source>
        <dbReference type="SAM" id="MobiDB-lite"/>
    </source>
</evidence>
<evidence type="ECO:0000259" key="3">
    <source>
        <dbReference type="Pfam" id="PF00561"/>
    </source>
</evidence>
<dbReference type="EMBL" id="BOOH01000082">
    <property type="protein sequence ID" value="GIH81553.1"/>
    <property type="molecule type" value="Genomic_DNA"/>
</dbReference>
<organism evidence="4 5">
    <name type="scientific">Planobispora longispora</name>
    <dbReference type="NCBI Taxonomy" id="28887"/>
    <lineage>
        <taxon>Bacteria</taxon>
        <taxon>Bacillati</taxon>
        <taxon>Actinomycetota</taxon>
        <taxon>Actinomycetes</taxon>
        <taxon>Streptosporangiales</taxon>
        <taxon>Streptosporangiaceae</taxon>
        <taxon>Planobispora</taxon>
    </lineage>
</organism>
<keyword evidence="2" id="KW-0732">Signal</keyword>
<dbReference type="InterPro" id="IPR029058">
    <property type="entry name" value="AB_hydrolase_fold"/>
</dbReference>
<comment type="caution">
    <text evidence="4">The sequence shown here is derived from an EMBL/GenBank/DDBJ whole genome shotgun (WGS) entry which is preliminary data.</text>
</comment>
<evidence type="ECO:0000256" key="2">
    <source>
        <dbReference type="SAM" id="SignalP"/>
    </source>
</evidence>
<dbReference type="Proteomes" id="UP000616724">
    <property type="component" value="Unassembled WGS sequence"/>
</dbReference>
<dbReference type="Pfam" id="PF00561">
    <property type="entry name" value="Abhydrolase_1"/>
    <property type="match status" value="1"/>
</dbReference>
<dbReference type="InterPro" id="IPR000073">
    <property type="entry name" value="AB_hydrolase_1"/>
</dbReference>
<feature type="region of interest" description="Disordered" evidence="1">
    <location>
        <begin position="89"/>
        <end position="112"/>
    </location>
</feature>
<reference evidence="4 5" key="1">
    <citation type="submission" date="2021-01" db="EMBL/GenBank/DDBJ databases">
        <title>Whole genome shotgun sequence of Planobispora longispora NBRC 13918.</title>
        <authorList>
            <person name="Komaki H."/>
            <person name="Tamura T."/>
        </authorList>
    </citation>
    <scope>NUCLEOTIDE SEQUENCE [LARGE SCALE GENOMIC DNA]</scope>
    <source>
        <strain evidence="4 5">NBRC 13918</strain>
    </source>
</reference>